<comment type="caution">
    <text evidence="1">The sequence shown here is derived from an EMBL/GenBank/DDBJ whole genome shotgun (WGS) entry which is preliminary data.</text>
</comment>
<evidence type="ECO:0000313" key="1">
    <source>
        <dbReference type="EMBL" id="KAJ7692072.1"/>
    </source>
</evidence>
<organism evidence="1 2">
    <name type="scientific">Mycena rosella</name>
    <name type="common">Pink bonnet</name>
    <name type="synonym">Agaricus rosellus</name>
    <dbReference type="NCBI Taxonomy" id="1033263"/>
    <lineage>
        <taxon>Eukaryota</taxon>
        <taxon>Fungi</taxon>
        <taxon>Dikarya</taxon>
        <taxon>Basidiomycota</taxon>
        <taxon>Agaricomycotina</taxon>
        <taxon>Agaricomycetes</taxon>
        <taxon>Agaricomycetidae</taxon>
        <taxon>Agaricales</taxon>
        <taxon>Marasmiineae</taxon>
        <taxon>Mycenaceae</taxon>
        <taxon>Mycena</taxon>
    </lineage>
</organism>
<keyword evidence="2" id="KW-1185">Reference proteome</keyword>
<reference evidence="1" key="1">
    <citation type="submission" date="2023-03" db="EMBL/GenBank/DDBJ databases">
        <title>Massive genome expansion in bonnet fungi (Mycena s.s.) driven by repeated elements and novel gene families across ecological guilds.</title>
        <authorList>
            <consortium name="Lawrence Berkeley National Laboratory"/>
            <person name="Harder C.B."/>
            <person name="Miyauchi S."/>
            <person name="Viragh M."/>
            <person name="Kuo A."/>
            <person name="Thoen E."/>
            <person name="Andreopoulos B."/>
            <person name="Lu D."/>
            <person name="Skrede I."/>
            <person name="Drula E."/>
            <person name="Henrissat B."/>
            <person name="Morin E."/>
            <person name="Kohler A."/>
            <person name="Barry K."/>
            <person name="LaButti K."/>
            <person name="Morin E."/>
            <person name="Salamov A."/>
            <person name="Lipzen A."/>
            <person name="Mereny Z."/>
            <person name="Hegedus B."/>
            <person name="Baldrian P."/>
            <person name="Stursova M."/>
            <person name="Weitz H."/>
            <person name="Taylor A."/>
            <person name="Grigoriev I.V."/>
            <person name="Nagy L.G."/>
            <person name="Martin F."/>
            <person name="Kauserud H."/>
        </authorList>
    </citation>
    <scope>NUCLEOTIDE SEQUENCE</scope>
    <source>
        <strain evidence="1">CBHHK067</strain>
    </source>
</reference>
<accession>A0AAD7GFE7</accession>
<gene>
    <name evidence="1" type="ORF">B0H17DRAFT_1200656</name>
</gene>
<dbReference type="Proteomes" id="UP001221757">
    <property type="component" value="Unassembled WGS sequence"/>
</dbReference>
<evidence type="ECO:0000313" key="2">
    <source>
        <dbReference type="Proteomes" id="UP001221757"/>
    </source>
</evidence>
<sequence length="197" mass="22225">MSNSQITNVLPTMTWGIVNFVRSAVAWAPKPFPRRQWGWLYPDGSSIKKRIWIKVPVIGKRPDGTGLAYSIAHLDTTLWMDCGRESAQPYEDSADLAICIDKFPFDDHDNLDHFFTIIVTSQRTTGPVVHPVNDMINRMVPDLPRPWRGNVLVFKHGKRRMHPIINISPEDGTFVAVLIKRVPRDGLVGNEDLGGQA</sequence>
<dbReference type="AlphaFoldDB" id="A0AAD7GFE7"/>
<name>A0AAD7GFE7_MYCRO</name>
<protein>
    <submittedName>
        <fullName evidence="1">Uncharacterized protein</fullName>
    </submittedName>
</protein>
<proteinExistence type="predicted"/>
<dbReference type="EMBL" id="JARKIE010000054">
    <property type="protein sequence ID" value="KAJ7692072.1"/>
    <property type="molecule type" value="Genomic_DNA"/>
</dbReference>